<comment type="caution">
    <text evidence="1">The sequence shown here is derived from an EMBL/GenBank/DDBJ whole genome shotgun (WGS) entry which is preliminary data.</text>
</comment>
<dbReference type="EMBL" id="JBHSWH010000001">
    <property type="protein sequence ID" value="MFC6704871.1"/>
    <property type="molecule type" value="Genomic_DNA"/>
</dbReference>
<proteinExistence type="predicted"/>
<protein>
    <submittedName>
        <fullName evidence="1">Polyketide cyclase</fullName>
    </submittedName>
</protein>
<dbReference type="RefSeq" id="WP_382399493.1">
    <property type="nucleotide sequence ID" value="NZ_JBHSWH010000001.1"/>
</dbReference>
<evidence type="ECO:0000313" key="2">
    <source>
        <dbReference type="Proteomes" id="UP001596298"/>
    </source>
</evidence>
<keyword evidence="2" id="KW-1185">Reference proteome</keyword>
<dbReference type="InterPro" id="IPR023393">
    <property type="entry name" value="START-like_dom_sf"/>
</dbReference>
<name>A0ABW2ADH6_9MICO</name>
<dbReference type="SUPFAM" id="SSF55961">
    <property type="entry name" value="Bet v1-like"/>
    <property type="match status" value="1"/>
</dbReference>
<accession>A0ABW2ADH6</accession>
<sequence>MADNEKSITVTRSIPAPAKAVFEQLTLPANHVQLDGSGFVRSDEHADRITAVGQTFRMNMSGPHMGGDYQTDNQVTGFVPDKLVSWKTAPAGTEPPGWEWVWELQQQGADATDVSLTYDWSKVTDKDILSKVTFPLISQSQLEDSLSKLAESVD</sequence>
<organism evidence="1 2">
    <name type="scientific">Flexivirga alba</name>
    <dbReference type="NCBI Taxonomy" id="702742"/>
    <lineage>
        <taxon>Bacteria</taxon>
        <taxon>Bacillati</taxon>
        <taxon>Actinomycetota</taxon>
        <taxon>Actinomycetes</taxon>
        <taxon>Micrococcales</taxon>
        <taxon>Dermacoccaceae</taxon>
        <taxon>Flexivirga</taxon>
    </lineage>
</organism>
<evidence type="ECO:0000313" key="1">
    <source>
        <dbReference type="EMBL" id="MFC6704871.1"/>
    </source>
</evidence>
<dbReference type="Proteomes" id="UP001596298">
    <property type="component" value="Unassembled WGS sequence"/>
</dbReference>
<gene>
    <name evidence="1" type="ORF">ACFQDH_06215</name>
</gene>
<dbReference type="Gene3D" id="3.30.530.20">
    <property type="match status" value="1"/>
</dbReference>
<reference evidence="2" key="1">
    <citation type="journal article" date="2019" name="Int. J. Syst. Evol. Microbiol.">
        <title>The Global Catalogue of Microorganisms (GCM) 10K type strain sequencing project: providing services to taxonomists for standard genome sequencing and annotation.</title>
        <authorList>
            <consortium name="The Broad Institute Genomics Platform"/>
            <consortium name="The Broad Institute Genome Sequencing Center for Infectious Disease"/>
            <person name="Wu L."/>
            <person name="Ma J."/>
        </authorList>
    </citation>
    <scope>NUCLEOTIDE SEQUENCE [LARGE SCALE GENOMIC DNA]</scope>
    <source>
        <strain evidence="2">CCUG 58127</strain>
    </source>
</reference>